<keyword evidence="6" id="KW-0966">Cell projection</keyword>
<comment type="similarity">
    <text evidence="2">Belongs to the IFT46 family.</text>
</comment>
<dbReference type="OrthoDB" id="2119217at2759"/>
<evidence type="ECO:0008006" key="10">
    <source>
        <dbReference type="Google" id="ProtNLM"/>
    </source>
</evidence>
<keyword evidence="5" id="KW-0206">Cytoskeleton</keyword>
<feature type="region of interest" description="Disordered" evidence="7">
    <location>
        <begin position="205"/>
        <end position="333"/>
    </location>
</feature>
<dbReference type="Pfam" id="PF12317">
    <property type="entry name" value="IFT46_B_C"/>
    <property type="match status" value="1"/>
</dbReference>
<dbReference type="Proteomes" id="UP000054350">
    <property type="component" value="Unassembled WGS sequence"/>
</dbReference>
<keyword evidence="3" id="KW-0963">Cytoplasm</keyword>
<comment type="subcellular location">
    <subcellularLocation>
        <location evidence="1">Cytoplasm</location>
        <location evidence="1">Cytoskeleton</location>
        <location evidence="1">Cilium basal body</location>
    </subcellularLocation>
</comment>
<name>A0A0L0S834_ALLM3</name>
<dbReference type="GO" id="GO:0060271">
    <property type="term" value="P:cilium assembly"/>
    <property type="evidence" value="ECO:0007669"/>
    <property type="project" value="TreeGrafter"/>
</dbReference>
<dbReference type="InterPro" id="IPR022088">
    <property type="entry name" value="Intraflagellar_transp_cmplxB"/>
</dbReference>
<reference evidence="9" key="2">
    <citation type="submission" date="2009-11" db="EMBL/GenBank/DDBJ databases">
        <title>The Genome Sequence of Allomyces macrogynus strain ATCC 38327.</title>
        <authorList>
            <consortium name="The Broad Institute Genome Sequencing Platform"/>
            <person name="Russ C."/>
            <person name="Cuomo C."/>
            <person name="Shea T."/>
            <person name="Young S.K."/>
            <person name="Zeng Q."/>
            <person name="Koehrsen M."/>
            <person name="Haas B."/>
            <person name="Borodovsky M."/>
            <person name="Guigo R."/>
            <person name="Alvarado L."/>
            <person name="Berlin A."/>
            <person name="Borenstein D."/>
            <person name="Chen Z."/>
            <person name="Engels R."/>
            <person name="Freedman E."/>
            <person name="Gellesch M."/>
            <person name="Goldberg J."/>
            <person name="Griggs A."/>
            <person name="Gujja S."/>
            <person name="Heiman D."/>
            <person name="Hepburn T."/>
            <person name="Howarth C."/>
            <person name="Jen D."/>
            <person name="Larson L."/>
            <person name="Lewis B."/>
            <person name="Mehta T."/>
            <person name="Park D."/>
            <person name="Pearson M."/>
            <person name="Roberts A."/>
            <person name="Saif S."/>
            <person name="Shenoy N."/>
            <person name="Sisk P."/>
            <person name="Stolte C."/>
            <person name="Sykes S."/>
            <person name="Walk T."/>
            <person name="White J."/>
            <person name="Yandava C."/>
            <person name="Burger G."/>
            <person name="Gray M.W."/>
            <person name="Holland P.W.H."/>
            <person name="King N."/>
            <person name="Lang F.B.F."/>
            <person name="Roger A.J."/>
            <person name="Ruiz-Trillo I."/>
            <person name="Lander E."/>
            <person name="Nusbaum C."/>
        </authorList>
    </citation>
    <scope>NUCLEOTIDE SEQUENCE [LARGE SCALE GENOMIC DNA]</scope>
    <source>
        <strain evidence="9">ATCC 38327</strain>
    </source>
</reference>
<dbReference type="PANTHER" id="PTHR13376">
    <property type="entry name" value="INTRAFLAGELLAR TRANSPORT PROTEIN 46 HOMOLOG"/>
    <property type="match status" value="1"/>
</dbReference>
<feature type="compositionally biased region" description="Polar residues" evidence="7">
    <location>
        <begin position="268"/>
        <end position="286"/>
    </location>
</feature>
<gene>
    <name evidence="8" type="ORF">AMAG_18292</name>
</gene>
<dbReference type="GO" id="GO:0042073">
    <property type="term" value="P:intraciliary transport"/>
    <property type="evidence" value="ECO:0007669"/>
    <property type="project" value="InterPro"/>
</dbReference>
<evidence type="ECO:0000256" key="6">
    <source>
        <dbReference type="ARBA" id="ARBA00023273"/>
    </source>
</evidence>
<dbReference type="VEuPathDB" id="FungiDB:AMAG_18292"/>
<dbReference type="GO" id="GO:0030992">
    <property type="term" value="C:intraciliary transport particle B"/>
    <property type="evidence" value="ECO:0007669"/>
    <property type="project" value="TreeGrafter"/>
</dbReference>
<dbReference type="GO" id="GO:0031514">
    <property type="term" value="C:motile cilium"/>
    <property type="evidence" value="ECO:0007669"/>
    <property type="project" value="TreeGrafter"/>
</dbReference>
<evidence type="ECO:0000313" key="8">
    <source>
        <dbReference type="EMBL" id="KNE58657.1"/>
    </source>
</evidence>
<feature type="region of interest" description="Disordered" evidence="7">
    <location>
        <begin position="77"/>
        <end position="106"/>
    </location>
</feature>
<evidence type="ECO:0000256" key="3">
    <source>
        <dbReference type="ARBA" id="ARBA00022490"/>
    </source>
</evidence>
<reference evidence="8 9" key="1">
    <citation type="submission" date="2009-11" db="EMBL/GenBank/DDBJ databases">
        <title>Annotation of Allomyces macrogynus ATCC 38327.</title>
        <authorList>
            <consortium name="The Broad Institute Genome Sequencing Platform"/>
            <person name="Russ C."/>
            <person name="Cuomo C."/>
            <person name="Burger G."/>
            <person name="Gray M.W."/>
            <person name="Holland P.W.H."/>
            <person name="King N."/>
            <person name="Lang F.B.F."/>
            <person name="Roger A.J."/>
            <person name="Ruiz-Trillo I."/>
            <person name="Young S.K."/>
            <person name="Zeng Q."/>
            <person name="Gargeya S."/>
            <person name="Fitzgerald M."/>
            <person name="Haas B."/>
            <person name="Abouelleil A."/>
            <person name="Alvarado L."/>
            <person name="Arachchi H.M."/>
            <person name="Berlin A."/>
            <person name="Chapman S.B."/>
            <person name="Gearin G."/>
            <person name="Goldberg J."/>
            <person name="Griggs A."/>
            <person name="Gujja S."/>
            <person name="Hansen M."/>
            <person name="Heiman D."/>
            <person name="Howarth C."/>
            <person name="Larimer J."/>
            <person name="Lui A."/>
            <person name="MacDonald P.J.P."/>
            <person name="McCowen C."/>
            <person name="Montmayeur A."/>
            <person name="Murphy C."/>
            <person name="Neiman D."/>
            <person name="Pearson M."/>
            <person name="Priest M."/>
            <person name="Roberts A."/>
            <person name="Saif S."/>
            <person name="Shea T."/>
            <person name="Sisk P."/>
            <person name="Stolte C."/>
            <person name="Sykes S."/>
            <person name="Wortman J."/>
            <person name="Nusbaum C."/>
            <person name="Birren B."/>
        </authorList>
    </citation>
    <scope>NUCLEOTIDE SEQUENCE [LARGE SCALE GENOMIC DNA]</scope>
    <source>
        <strain evidence="8 9">ATCC 38327</strain>
    </source>
</reference>
<proteinExistence type="inferred from homology"/>
<dbReference type="STRING" id="578462.A0A0L0S834"/>
<keyword evidence="4" id="KW-0969">Cilium</keyword>
<evidence type="ECO:0000256" key="4">
    <source>
        <dbReference type="ARBA" id="ARBA00023069"/>
    </source>
</evidence>
<dbReference type="GO" id="GO:0005815">
    <property type="term" value="C:microtubule organizing center"/>
    <property type="evidence" value="ECO:0007669"/>
    <property type="project" value="TreeGrafter"/>
</dbReference>
<protein>
    <recommendedName>
        <fullName evidence="10">Intraflagellar transport protein 46</fullName>
    </recommendedName>
</protein>
<evidence type="ECO:0000256" key="5">
    <source>
        <dbReference type="ARBA" id="ARBA00023212"/>
    </source>
</evidence>
<keyword evidence="9" id="KW-1185">Reference proteome</keyword>
<evidence type="ECO:0000256" key="1">
    <source>
        <dbReference type="ARBA" id="ARBA00004120"/>
    </source>
</evidence>
<dbReference type="AlphaFoldDB" id="A0A0L0S834"/>
<sequence length="610" mass="64720">MDTIARARRAEEGLSETLGRWKGKHVLPKTRDRVALQLRLLISASSPLQPPSLSFHPQPTPRPIPQEILTTSIMDRLQPTSDSPGADSADGASPSPGPTDDGNDLDYARSVERTLNRAMSARTRDRIEQHDALLARKLAVMGSAALSTADDTDGEEEDEEDDEEEEDEDEGDSELSEHRPVTAKTKQLLDDESLARQAQMEMYYDLHSSSSKTGIGRASNAALGGSGSRSPPGVPRAIAGSTNSMQRGAAANDLSVTRKAAAARPADSSPTIPSSLARTSQLGSSFQDHEDGGSPHAADLLADGTDSEALWDSEHDDSVSPEEEWNHGTDFPPINNSELEALFAYIDQFKPEPVELDPYLKPFLPEYIPAIGDLEAMIKIPPPGIASAVNAATPSSTPDAAAIAPSAEGNLSFYHDLGITVLDEPSAKQSDPAVLHYQLKSLSKTTTQPGAAGVATVHSILATDPPKKLDDWIASTSSAEWTTARSGAAAYTPARGRFPPIDRLMMSWDDELGPDAEKVQGLLDAVTDTAGGSGLLAELNMPLADTAKVACALLRIPTYPPKDPGSGSRALIDSLHALFDLYAAFNENQHFNAGPGPAVGNDEAGSGLMF</sequence>
<dbReference type="PANTHER" id="PTHR13376:SF0">
    <property type="entry name" value="INTRAFLAGELLAR TRANSPORT PROTEIN 46 HOMOLOG"/>
    <property type="match status" value="1"/>
</dbReference>
<feature type="region of interest" description="Disordered" evidence="7">
    <location>
        <begin position="145"/>
        <end position="193"/>
    </location>
</feature>
<dbReference type="eggNOG" id="ENOG502QPNA">
    <property type="taxonomic scope" value="Eukaryota"/>
</dbReference>
<evidence type="ECO:0000256" key="7">
    <source>
        <dbReference type="SAM" id="MobiDB-lite"/>
    </source>
</evidence>
<feature type="compositionally biased region" description="Acidic residues" evidence="7">
    <location>
        <begin position="150"/>
        <end position="174"/>
    </location>
</feature>
<evidence type="ECO:0000256" key="2">
    <source>
        <dbReference type="ARBA" id="ARBA00007700"/>
    </source>
</evidence>
<evidence type="ECO:0000313" key="9">
    <source>
        <dbReference type="Proteomes" id="UP000054350"/>
    </source>
</evidence>
<dbReference type="EMBL" id="GG745333">
    <property type="protein sequence ID" value="KNE58657.1"/>
    <property type="molecule type" value="Genomic_DNA"/>
</dbReference>
<organism evidence="8 9">
    <name type="scientific">Allomyces macrogynus (strain ATCC 38327)</name>
    <name type="common">Allomyces javanicus var. macrogynus</name>
    <dbReference type="NCBI Taxonomy" id="578462"/>
    <lineage>
        <taxon>Eukaryota</taxon>
        <taxon>Fungi</taxon>
        <taxon>Fungi incertae sedis</taxon>
        <taxon>Blastocladiomycota</taxon>
        <taxon>Blastocladiomycetes</taxon>
        <taxon>Blastocladiales</taxon>
        <taxon>Blastocladiaceae</taxon>
        <taxon>Allomyces</taxon>
    </lineage>
</organism>
<accession>A0A0L0S834</accession>